<gene>
    <name evidence="2" type="ORF">OLEAN_C24290</name>
</gene>
<dbReference type="KEGG" id="oai:OLEAN_C24290"/>
<protein>
    <recommendedName>
        <fullName evidence="4">Agmatine deiminase</fullName>
    </recommendedName>
</protein>
<evidence type="ECO:0000313" key="2">
    <source>
        <dbReference type="EMBL" id="CCK76605.1"/>
    </source>
</evidence>
<evidence type="ECO:0000313" key="3">
    <source>
        <dbReference type="Proteomes" id="UP000032749"/>
    </source>
</evidence>
<dbReference type="GO" id="GO:0009446">
    <property type="term" value="P:putrescine biosynthetic process"/>
    <property type="evidence" value="ECO:0007669"/>
    <property type="project" value="InterPro"/>
</dbReference>
<dbReference type="SUPFAM" id="SSF55909">
    <property type="entry name" value="Pentein"/>
    <property type="match status" value="1"/>
</dbReference>
<name>R4YP32_OLEAN</name>
<dbReference type="HOGENOM" id="CLU_037682_0_0_6"/>
<dbReference type="PANTHER" id="PTHR31377:SF0">
    <property type="entry name" value="AGMATINE DEIMINASE-RELATED"/>
    <property type="match status" value="1"/>
</dbReference>
<dbReference type="GO" id="GO:0047632">
    <property type="term" value="F:agmatine deiminase activity"/>
    <property type="evidence" value="ECO:0007669"/>
    <property type="project" value="TreeGrafter"/>
</dbReference>
<reference evidence="2 3" key="1">
    <citation type="journal article" date="2013" name="Nat. Commun.">
        <title>Genome sequence and functional genomic analysis of the oil-degrading bacterium Oleispira antarctica.</title>
        <authorList>
            <person name="Kube M."/>
            <person name="Chernikova T.N."/>
            <person name="Al-Ramahi Y."/>
            <person name="Beloqui A."/>
            <person name="Lopez-Cortez N."/>
            <person name="Guazzaroni M.E."/>
            <person name="Heipieper H.J."/>
            <person name="Klages S."/>
            <person name="Kotsyurbenko O.R."/>
            <person name="Langer I."/>
            <person name="Nechitaylo T.Y."/>
            <person name="Lunsdorf H."/>
            <person name="Fernandez M."/>
            <person name="Juarez S."/>
            <person name="Ciordia S."/>
            <person name="Singer A."/>
            <person name="Kagan O."/>
            <person name="Egorova O."/>
            <person name="Petit P.A."/>
            <person name="Stogios P."/>
            <person name="Kim Y."/>
            <person name="Tchigvintsev A."/>
            <person name="Flick R."/>
            <person name="Denaro R."/>
            <person name="Genovese M."/>
            <person name="Albar J.P."/>
            <person name="Reva O.N."/>
            <person name="Martinez-Gomariz M."/>
            <person name="Tran H."/>
            <person name="Ferrer M."/>
            <person name="Savchenko A."/>
            <person name="Yakunin A.F."/>
            <person name="Yakimov M.M."/>
            <person name="Golyshina O.V."/>
            <person name="Reinhardt R."/>
            <person name="Golyshin P.N."/>
        </authorList>
    </citation>
    <scope>NUCLEOTIDE SEQUENCE [LARGE SCALE GENOMIC DNA]</scope>
</reference>
<dbReference type="InterPro" id="IPR007466">
    <property type="entry name" value="Peptidyl-Arg-deiminase_porph"/>
</dbReference>
<dbReference type="OrthoDB" id="9808013at2"/>
<organism evidence="2 3">
    <name type="scientific">Oleispira antarctica RB-8</name>
    <dbReference type="NCBI Taxonomy" id="698738"/>
    <lineage>
        <taxon>Bacteria</taxon>
        <taxon>Pseudomonadati</taxon>
        <taxon>Pseudomonadota</taxon>
        <taxon>Gammaproteobacteria</taxon>
        <taxon>Oceanospirillales</taxon>
        <taxon>Oceanospirillaceae</taxon>
        <taxon>Oleispira</taxon>
    </lineage>
</organism>
<dbReference type="PATRIC" id="fig|698738.3.peg.2512"/>
<keyword evidence="1" id="KW-0378">Hydrolase</keyword>
<dbReference type="Proteomes" id="UP000032749">
    <property type="component" value="Chromosome"/>
</dbReference>
<keyword evidence="3" id="KW-1185">Reference proteome</keyword>
<evidence type="ECO:0000256" key="1">
    <source>
        <dbReference type="ARBA" id="ARBA00022801"/>
    </source>
</evidence>
<dbReference type="PANTHER" id="PTHR31377">
    <property type="entry name" value="AGMATINE DEIMINASE-RELATED"/>
    <property type="match status" value="1"/>
</dbReference>
<dbReference type="GO" id="GO:0004668">
    <property type="term" value="F:protein-arginine deiminase activity"/>
    <property type="evidence" value="ECO:0007669"/>
    <property type="project" value="InterPro"/>
</dbReference>
<dbReference type="Pfam" id="PF04371">
    <property type="entry name" value="PAD_porph"/>
    <property type="match status" value="1"/>
</dbReference>
<dbReference type="STRING" id="698738.OLEAN_C24290"/>
<proteinExistence type="predicted"/>
<sequence length="354" mass="40254">MTYHLPPEWYPQDAVMFTWPHENTDWAPYLTKVEPVYIEISRQVLKRQSLVVICHDEAVQKHVRALLNTSDINIGDMDTHQLYTFVIPCNDTWARDHGPITLINEQKKALSLDFVFNGWGNKYESSLDNAINKSLLKQPAIHAEYKAVDLVLEGGGIEVDGKGHLLTTEQCLLNPNRNSKLNSKLSREKIEFELNQHLGTQKVLWLKHGYLAGDDTDSHIDTLARFAPNDTITYVQCSDESDEHFDELNKMEQELQALRNCDGLGFNLVPLPMPIACFNEEGERLPATYANFLIINGAILFPTYCQEKTDKTALEQIHKAFPQYDIIAVNCLPLIQQFGSLHCISMQLPQGFLA</sequence>
<dbReference type="AlphaFoldDB" id="R4YP32"/>
<dbReference type="EMBL" id="FO203512">
    <property type="protein sequence ID" value="CCK76605.1"/>
    <property type="molecule type" value="Genomic_DNA"/>
</dbReference>
<evidence type="ECO:0008006" key="4">
    <source>
        <dbReference type="Google" id="ProtNLM"/>
    </source>
</evidence>
<accession>R4YP32</accession>
<dbReference type="Gene3D" id="3.75.10.10">
    <property type="entry name" value="L-arginine/glycine Amidinotransferase, Chain A"/>
    <property type="match status" value="1"/>
</dbReference>